<dbReference type="EMBL" id="BPLR01005086">
    <property type="protein sequence ID" value="GIX99728.1"/>
    <property type="molecule type" value="Genomic_DNA"/>
</dbReference>
<proteinExistence type="predicted"/>
<reference evidence="1 2" key="1">
    <citation type="submission" date="2021-06" db="EMBL/GenBank/DDBJ databases">
        <title>Caerostris extrusa draft genome.</title>
        <authorList>
            <person name="Kono N."/>
            <person name="Arakawa K."/>
        </authorList>
    </citation>
    <scope>NUCLEOTIDE SEQUENCE [LARGE SCALE GENOMIC DNA]</scope>
</reference>
<sequence>MTFPKSMLIILHLKKCPKSFNAHDLKGALTDRRKPEASGQFSSGELTEIHSLIKKLIPAPFSHVCPRGPITERAFRFHYELVSRHAITLRLEPMNSNDFKRKSYDSLASRFNNHKLEIVS</sequence>
<organism evidence="1 2">
    <name type="scientific">Caerostris extrusa</name>
    <name type="common">Bark spider</name>
    <name type="synonym">Caerostris bankana</name>
    <dbReference type="NCBI Taxonomy" id="172846"/>
    <lineage>
        <taxon>Eukaryota</taxon>
        <taxon>Metazoa</taxon>
        <taxon>Ecdysozoa</taxon>
        <taxon>Arthropoda</taxon>
        <taxon>Chelicerata</taxon>
        <taxon>Arachnida</taxon>
        <taxon>Araneae</taxon>
        <taxon>Araneomorphae</taxon>
        <taxon>Entelegynae</taxon>
        <taxon>Araneoidea</taxon>
        <taxon>Araneidae</taxon>
        <taxon>Caerostris</taxon>
    </lineage>
</organism>
<gene>
    <name evidence="1" type="ORF">CEXT_591741</name>
</gene>
<evidence type="ECO:0000313" key="1">
    <source>
        <dbReference type="EMBL" id="GIX99728.1"/>
    </source>
</evidence>
<dbReference type="AlphaFoldDB" id="A0AAV4PTY0"/>
<comment type="caution">
    <text evidence="1">The sequence shown here is derived from an EMBL/GenBank/DDBJ whole genome shotgun (WGS) entry which is preliminary data.</text>
</comment>
<protein>
    <submittedName>
        <fullName evidence="1">Uncharacterized protein</fullName>
    </submittedName>
</protein>
<name>A0AAV4PTY0_CAEEX</name>
<accession>A0AAV4PTY0</accession>
<evidence type="ECO:0000313" key="2">
    <source>
        <dbReference type="Proteomes" id="UP001054945"/>
    </source>
</evidence>
<dbReference type="Proteomes" id="UP001054945">
    <property type="component" value="Unassembled WGS sequence"/>
</dbReference>
<keyword evidence="2" id="KW-1185">Reference proteome</keyword>